<dbReference type="KEGG" id="gsb:GSUB_01460"/>
<dbReference type="STRING" id="483547.GSUB_01460"/>
<evidence type="ECO:0000256" key="2">
    <source>
        <dbReference type="ARBA" id="ARBA00007110"/>
    </source>
</evidence>
<dbReference type="Gene3D" id="1.10.1610.10">
    <property type="match status" value="1"/>
</dbReference>
<dbReference type="PANTHER" id="PTHR43463">
    <property type="entry name" value="NICOTINATE-NUCLEOTIDE--DIMETHYLBENZIMIDAZOLE PHOSPHORIBOSYLTRANSFERASE"/>
    <property type="match status" value="1"/>
</dbReference>
<dbReference type="Proteomes" id="UP000035036">
    <property type="component" value="Chromosome"/>
</dbReference>
<evidence type="ECO:0000256" key="4">
    <source>
        <dbReference type="ARBA" id="ARBA00015486"/>
    </source>
</evidence>
<accession>A0A0B5FBG3</accession>
<gene>
    <name evidence="10 11" type="primary">cobT</name>
    <name evidence="11" type="ORF">GSUB_01460</name>
</gene>
<dbReference type="EC" id="2.4.2.21" evidence="3 10"/>
<dbReference type="CDD" id="cd02439">
    <property type="entry name" value="DMB-PRT_CobT"/>
    <property type="match status" value="1"/>
</dbReference>
<evidence type="ECO:0000256" key="3">
    <source>
        <dbReference type="ARBA" id="ARBA00011991"/>
    </source>
</evidence>
<dbReference type="NCBIfam" id="NF000996">
    <property type="entry name" value="PRK00105.1"/>
    <property type="match status" value="1"/>
</dbReference>
<evidence type="ECO:0000256" key="5">
    <source>
        <dbReference type="ARBA" id="ARBA00022573"/>
    </source>
</evidence>
<protein>
    <recommendedName>
        <fullName evidence="4 10">Nicotinate-nucleotide--dimethylbenzimidazole phosphoribosyltransferase</fullName>
        <shortName evidence="10">NN:DBI PRT</shortName>
        <ecNumber evidence="3 10">2.4.2.21</ecNumber>
    </recommendedName>
    <alternativeName>
        <fullName evidence="8 10">N(1)-alpha-phosphoribosyltransferase</fullName>
    </alternativeName>
</protein>
<evidence type="ECO:0000256" key="6">
    <source>
        <dbReference type="ARBA" id="ARBA00022676"/>
    </source>
</evidence>
<evidence type="ECO:0000256" key="10">
    <source>
        <dbReference type="HAMAP-Rule" id="MF_00230"/>
    </source>
</evidence>
<dbReference type="InterPro" id="IPR023195">
    <property type="entry name" value="Nict_dMeBzImd_PRibTrfase_N"/>
</dbReference>
<dbReference type="PANTHER" id="PTHR43463:SF1">
    <property type="entry name" value="NICOTINATE-NUCLEOTIDE--DIMETHYLBENZIMIDAZOLE PHOSPHORIBOSYLTRANSFERASE"/>
    <property type="match status" value="1"/>
</dbReference>
<dbReference type="HOGENOM" id="CLU_002982_0_0_7"/>
<evidence type="ECO:0000313" key="12">
    <source>
        <dbReference type="Proteomes" id="UP000035036"/>
    </source>
</evidence>
<evidence type="ECO:0000256" key="9">
    <source>
        <dbReference type="ARBA" id="ARBA00047340"/>
    </source>
</evidence>
<dbReference type="AlphaFoldDB" id="A0A0B5FBG3"/>
<comment type="pathway">
    <text evidence="1 10">Nucleoside biosynthesis; alpha-ribazole biosynthesis; alpha-ribazole from 5,6-dimethylbenzimidazole: step 1/2.</text>
</comment>
<comment type="similarity">
    <text evidence="2 10">Belongs to the CobT family.</text>
</comment>
<dbReference type="GO" id="GO:0009236">
    <property type="term" value="P:cobalamin biosynthetic process"/>
    <property type="evidence" value="ECO:0007669"/>
    <property type="project" value="UniProtKB-UniRule"/>
</dbReference>
<feature type="active site" description="Proton acceptor" evidence="10">
    <location>
        <position position="320"/>
    </location>
</feature>
<dbReference type="EMBL" id="CP010311">
    <property type="protein sequence ID" value="AJF05507.1"/>
    <property type="molecule type" value="Genomic_DNA"/>
</dbReference>
<dbReference type="UniPathway" id="UPA00061">
    <property type="reaction ID" value="UER00516"/>
</dbReference>
<keyword evidence="12" id="KW-1185">Reference proteome</keyword>
<organism evidence="11 12">
    <name type="scientific">Geoalkalibacter subterraneus</name>
    <dbReference type="NCBI Taxonomy" id="483547"/>
    <lineage>
        <taxon>Bacteria</taxon>
        <taxon>Pseudomonadati</taxon>
        <taxon>Thermodesulfobacteriota</taxon>
        <taxon>Desulfuromonadia</taxon>
        <taxon>Desulfuromonadales</taxon>
        <taxon>Geoalkalibacteraceae</taxon>
        <taxon>Geoalkalibacter</taxon>
    </lineage>
</organism>
<dbReference type="OrthoDB" id="9781491at2"/>
<dbReference type="InterPro" id="IPR017846">
    <property type="entry name" value="Nict_dMeBzImd_PRibTrfase_bact"/>
</dbReference>
<sequence>MLQTSKLQTFINAIEPVSAEIRAAAQARIDSLVKPPGSLGKLEEIAAQVAAISGTITPAARKKCTIVMAADHGVVEEGIACAPQEVTAIQSINMLKNITGICVISAANGADLRVVDIGIKPTLSHPGLIKRKIRPGTANFAKEPAMDRCEAEQALLIGIEMVKNLVDEGYNLIGTGEMGIGNTSCSSAVYMAFTGADADDAVGKGGGISDETLIRKKQIISAALALHQPDPNDPLDVLAKVGGLDVAGMAGCFLGAAHCKVPIVIDGFISAAAALIACRLNPLVREYMIPSHLSAEPGYVHIMRELGLEPMLHLNMRLGEGSGCPLAFGIIDAAIGVLNGMATFDEAMINRDYLVDIRT</sequence>
<evidence type="ECO:0000313" key="11">
    <source>
        <dbReference type="EMBL" id="AJF05507.1"/>
    </source>
</evidence>
<comment type="function">
    <text evidence="10">Catalyzes the synthesis of alpha-ribazole-5'-phosphate from nicotinate mononucleotide (NAMN) and 5,6-dimethylbenzimidazole (DMB).</text>
</comment>
<proteinExistence type="inferred from homology"/>
<name>A0A0B5FBG3_9BACT</name>
<dbReference type="SUPFAM" id="SSF52733">
    <property type="entry name" value="Nicotinate mononucleotide:5,6-dimethylbenzimidazole phosphoribosyltransferase (CobT)"/>
    <property type="match status" value="1"/>
</dbReference>
<dbReference type="FunFam" id="3.40.50.10210:FF:000001">
    <property type="entry name" value="Nicotinate-nucleotide--dimethylbenzimidazole phosphoribosyltransferase"/>
    <property type="match status" value="1"/>
</dbReference>
<dbReference type="InterPro" id="IPR003200">
    <property type="entry name" value="Nict_dMeBzImd_PRibTrfase"/>
</dbReference>
<dbReference type="Pfam" id="PF02277">
    <property type="entry name" value="DBI_PRT"/>
    <property type="match status" value="1"/>
</dbReference>
<dbReference type="RefSeq" id="WP_040198864.1">
    <property type="nucleotide sequence ID" value="NZ_CP010311.1"/>
</dbReference>
<reference evidence="11 12" key="1">
    <citation type="journal article" date="2015" name="Genome Announc.">
        <title>Genomes of Geoalkalibacter ferrihydriticus Z-0531T and Geoalkalibacter subterraneus Red1T, Two Haloalkaliphilic Metal-Reducing Deltaproteobacteria.</title>
        <authorList>
            <person name="Badalamenti J.P."/>
            <person name="Krajmalnik-Brown R."/>
            <person name="Torres C.I."/>
            <person name="Bond D.R."/>
        </authorList>
    </citation>
    <scope>NUCLEOTIDE SEQUENCE [LARGE SCALE GENOMIC DNA]</scope>
    <source>
        <strain evidence="11 12">Red1</strain>
    </source>
</reference>
<keyword evidence="7 10" id="KW-0808">Transferase</keyword>
<dbReference type="HAMAP" id="MF_00230">
    <property type="entry name" value="CobT"/>
    <property type="match status" value="1"/>
</dbReference>
<dbReference type="InterPro" id="IPR036087">
    <property type="entry name" value="Nict_dMeBzImd_PRibTrfase_sf"/>
</dbReference>
<evidence type="ECO:0000256" key="8">
    <source>
        <dbReference type="ARBA" id="ARBA00030686"/>
    </source>
</evidence>
<keyword evidence="5 10" id="KW-0169">Cobalamin biosynthesis</keyword>
<dbReference type="Gene3D" id="3.40.50.10210">
    <property type="match status" value="1"/>
</dbReference>
<keyword evidence="6 10" id="KW-0328">Glycosyltransferase</keyword>
<comment type="catalytic activity">
    <reaction evidence="9 10">
        <text>5,6-dimethylbenzimidazole + nicotinate beta-D-ribonucleotide = alpha-ribazole 5'-phosphate + nicotinate + H(+)</text>
        <dbReference type="Rhea" id="RHEA:11196"/>
        <dbReference type="ChEBI" id="CHEBI:15378"/>
        <dbReference type="ChEBI" id="CHEBI:15890"/>
        <dbReference type="ChEBI" id="CHEBI:32544"/>
        <dbReference type="ChEBI" id="CHEBI:57502"/>
        <dbReference type="ChEBI" id="CHEBI:57918"/>
        <dbReference type="EC" id="2.4.2.21"/>
    </reaction>
</comment>
<evidence type="ECO:0000256" key="1">
    <source>
        <dbReference type="ARBA" id="ARBA00005049"/>
    </source>
</evidence>
<dbReference type="GO" id="GO:0008939">
    <property type="term" value="F:nicotinate-nucleotide-dimethylbenzimidazole phosphoribosyltransferase activity"/>
    <property type="evidence" value="ECO:0007669"/>
    <property type="project" value="UniProtKB-UniRule"/>
</dbReference>
<evidence type="ECO:0000256" key="7">
    <source>
        <dbReference type="ARBA" id="ARBA00022679"/>
    </source>
</evidence>
<dbReference type="NCBIfam" id="TIGR03160">
    <property type="entry name" value="cobT_DBIPRT"/>
    <property type="match status" value="1"/>
</dbReference>